<reference evidence="1" key="1">
    <citation type="submission" date="2018-06" db="EMBL/GenBank/DDBJ databases">
        <authorList>
            <person name="Zhirakovskaya E."/>
        </authorList>
    </citation>
    <scope>NUCLEOTIDE SEQUENCE</scope>
</reference>
<gene>
    <name evidence="1" type="ORF">MNBD_NITROSPINAE01-1816</name>
</gene>
<organism evidence="1">
    <name type="scientific">hydrothermal vent metagenome</name>
    <dbReference type="NCBI Taxonomy" id="652676"/>
    <lineage>
        <taxon>unclassified sequences</taxon>
        <taxon>metagenomes</taxon>
        <taxon>ecological metagenomes</taxon>
    </lineage>
</organism>
<accession>A0A3B1BT45</accession>
<protein>
    <submittedName>
        <fullName evidence="1">Uncharacterized protein</fullName>
    </submittedName>
</protein>
<evidence type="ECO:0000313" key="1">
    <source>
        <dbReference type="EMBL" id="VAX21099.1"/>
    </source>
</evidence>
<sequence length="45" mass="4630">MNLKRFLLTALVAVCASSFAFIANVEAGVLGNGSAITDTMQIGTI</sequence>
<dbReference type="EMBL" id="UOGC01000115">
    <property type="protein sequence ID" value="VAX21099.1"/>
    <property type="molecule type" value="Genomic_DNA"/>
</dbReference>
<dbReference type="AlphaFoldDB" id="A0A3B1BT45"/>
<feature type="non-terminal residue" evidence="1">
    <location>
        <position position="45"/>
    </location>
</feature>
<name>A0A3B1BT45_9ZZZZ</name>
<proteinExistence type="predicted"/>